<dbReference type="Pfam" id="PF02222">
    <property type="entry name" value="ATP-grasp"/>
    <property type="match status" value="1"/>
</dbReference>
<dbReference type="PANTHER" id="PTHR43055:SF1">
    <property type="entry name" value="FORMATE-DEPENDENT PHOSPHORIBOSYLGLYCINAMIDE FORMYLTRANSFERASE"/>
    <property type="match status" value="1"/>
</dbReference>
<dbReference type="HAMAP" id="MF_01643">
    <property type="entry name" value="PurT"/>
    <property type="match status" value="1"/>
</dbReference>
<keyword evidence="3" id="KW-0547">Nucleotide-binding</keyword>
<dbReference type="GO" id="GO:0005829">
    <property type="term" value="C:cytosol"/>
    <property type="evidence" value="ECO:0007669"/>
    <property type="project" value="TreeGrafter"/>
</dbReference>
<dbReference type="InterPro" id="IPR016185">
    <property type="entry name" value="PreATP-grasp_dom_sf"/>
</dbReference>
<keyword evidence="2" id="KW-0479">Metal-binding</keyword>
<dbReference type="InterPro" id="IPR011761">
    <property type="entry name" value="ATP-grasp"/>
</dbReference>
<dbReference type="NCBIfam" id="NF006766">
    <property type="entry name" value="PRK09288.1"/>
    <property type="match status" value="1"/>
</dbReference>
<evidence type="ECO:0000313" key="9">
    <source>
        <dbReference type="EMBL" id="SFV52259.1"/>
    </source>
</evidence>
<gene>
    <name evidence="9" type="ORF">MNB_SV-9-1028</name>
</gene>
<keyword evidence="9" id="KW-0808">Transferase</keyword>
<dbReference type="GO" id="GO:0016874">
    <property type="term" value="F:ligase activity"/>
    <property type="evidence" value="ECO:0007669"/>
    <property type="project" value="UniProtKB-KW"/>
</dbReference>
<dbReference type="InterPro" id="IPR003135">
    <property type="entry name" value="ATP-grasp_carboxylate-amine"/>
</dbReference>
<dbReference type="PANTHER" id="PTHR43055">
    <property type="entry name" value="FORMATE-DEPENDENT PHOSPHORIBOSYLGLYCINAMIDE FORMYLTRANSFERASE"/>
    <property type="match status" value="1"/>
</dbReference>
<dbReference type="InterPro" id="IPR005862">
    <property type="entry name" value="PurT"/>
</dbReference>
<dbReference type="InterPro" id="IPR054350">
    <property type="entry name" value="PurT/PurK_preATP-grasp"/>
</dbReference>
<evidence type="ECO:0000256" key="6">
    <source>
        <dbReference type="ARBA" id="ARBA00022842"/>
    </source>
</evidence>
<dbReference type="GO" id="GO:0009152">
    <property type="term" value="P:purine ribonucleotide biosynthetic process"/>
    <property type="evidence" value="ECO:0007669"/>
    <property type="project" value="InterPro"/>
</dbReference>
<keyword evidence="4" id="KW-0658">Purine biosynthesis</keyword>
<reference evidence="9" key="1">
    <citation type="submission" date="2016-10" db="EMBL/GenBank/DDBJ databases">
        <authorList>
            <person name="de Groot N.N."/>
        </authorList>
    </citation>
    <scope>NUCLEOTIDE SEQUENCE</scope>
</reference>
<dbReference type="EMBL" id="FPHG01000016">
    <property type="protein sequence ID" value="SFV52259.1"/>
    <property type="molecule type" value="Genomic_DNA"/>
</dbReference>
<dbReference type="GO" id="GO:0004644">
    <property type="term" value="F:phosphoribosylglycinamide formyltransferase activity"/>
    <property type="evidence" value="ECO:0007669"/>
    <property type="project" value="InterPro"/>
</dbReference>
<organism evidence="9">
    <name type="scientific">hydrothermal vent metagenome</name>
    <dbReference type="NCBI Taxonomy" id="652676"/>
    <lineage>
        <taxon>unclassified sequences</taxon>
        <taxon>metagenomes</taxon>
        <taxon>ecological metagenomes</taxon>
    </lineage>
</organism>
<dbReference type="PROSITE" id="PS50975">
    <property type="entry name" value="ATP_GRASP"/>
    <property type="match status" value="1"/>
</dbReference>
<dbReference type="SUPFAM" id="SSF56059">
    <property type="entry name" value="Glutathione synthetase ATP-binding domain-like"/>
    <property type="match status" value="1"/>
</dbReference>
<dbReference type="AlphaFoldDB" id="A0A1W1BFK1"/>
<keyword evidence="5" id="KW-0067">ATP-binding</keyword>
<sequence>MTFTTPLQTDAIKIMLLGSGELGKEVAIEAQRLGIEVVAVDKYKNAPAHLVANKACVIDMQDRDALLNLIREENPTYILPEVEALSIQALFDAEKEGYCVIPNAEAVNKTMNRKNIRVFASEELGLKTSGYEFVKSLDELKEASNRIGFPCVIKPVMSSSGHGQSIAKSAKDINSSWEIAKEARGDASELIVEEFIKFDYEITLLTVRNETGTTFCEPIGHIQKDGDYILSWQPIQMSPDALKQAQYIAKSVTDGLGGRGIFGVEFFVKDDEVYFSELSPRPHDTGMVTLITQSQSEFALHIRAVLGLPLDYTFYGSGASGAYKAKNENKNPVIEVPDSAFSKDSFVRVFGKPESHIGRRMAVSLVLDEVEMAKERALKIVGEIDDK</sequence>
<evidence type="ECO:0000256" key="4">
    <source>
        <dbReference type="ARBA" id="ARBA00022755"/>
    </source>
</evidence>
<evidence type="ECO:0000256" key="1">
    <source>
        <dbReference type="ARBA" id="ARBA00022598"/>
    </source>
</evidence>
<dbReference type="InterPro" id="IPR011054">
    <property type="entry name" value="Rudment_hybrid_motif"/>
</dbReference>
<evidence type="ECO:0000256" key="3">
    <source>
        <dbReference type="ARBA" id="ARBA00022741"/>
    </source>
</evidence>
<dbReference type="Gene3D" id="3.30.470.20">
    <property type="entry name" value="ATP-grasp fold, B domain"/>
    <property type="match status" value="1"/>
</dbReference>
<dbReference type="GO" id="GO:0000287">
    <property type="term" value="F:magnesium ion binding"/>
    <property type="evidence" value="ECO:0007669"/>
    <property type="project" value="InterPro"/>
</dbReference>
<evidence type="ECO:0000256" key="5">
    <source>
        <dbReference type="ARBA" id="ARBA00022840"/>
    </source>
</evidence>
<accession>A0A1W1BFK1</accession>
<dbReference type="InterPro" id="IPR013815">
    <property type="entry name" value="ATP_grasp_subdomain_1"/>
</dbReference>
<dbReference type="SUPFAM" id="SSF51246">
    <property type="entry name" value="Rudiment single hybrid motif"/>
    <property type="match status" value="1"/>
</dbReference>
<dbReference type="Pfam" id="PF21244">
    <property type="entry name" value="PurT_C"/>
    <property type="match status" value="1"/>
</dbReference>
<dbReference type="Gene3D" id="3.40.50.20">
    <property type="match status" value="1"/>
</dbReference>
<dbReference type="SUPFAM" id="SSF52440">
    <property type="entry name" value="PreATP-grasp domain"/>
    <property type="match status" value="1"/>
</dbReference>
<dbReference type="InterPro" id="IPR048740">
    <property type="entry name" value="PurT_C"/>
</dbReference>
<feature type="domain" description="ATP-grasp" evidence="8">
    <location>
        <begin position="118"/>
        <end position="306"/>
    </location>
</feature>
<comment type="pathway">
    <text evidence="7">Purine metabolism.</text>
</comment>
<name>A0A1W1BFK1_9ZZZZ</name>
<dbReference type="GO" id="GO:0005524">
    <property type="term" value="F:ATP binding"/>
    <property type="evidence" value="ECO:0007669"/>
    <property type="project" value="UniProtKB-KW"/>
</dbReference>
<keyword evidence="1" id="KW-0436">Ligase</keyword>
<protein>
    <submittedName>
        <fullName evidence="9">Phosphoribosylglycinamide formyltransferase 2</fullName>
        <ecNumber evidence="9">2.1.2.-</ecNumber>
    </submittedName>
</protein>
<dbReference type="NCBIfam" id="TIGR01142">
    <property type="entry name" value="purT"/>
    <property type="match status" value="1"/>
</dbReference>
<dbReference type="Pfam" id="PF22660">
    <property type="entry name" value="RS_preATP-grasp-like"/>
    <property type="match status" value="1"/>
</dbReference>
<dbReference type="EC" id="2.1.2.-" evidence="9"/>
<evidence type="ECO:0000256" key="7">
    <source>
        <dbReference type="ARBA" id="ARBA00025704"/>
    </source>
</evidence>
<dbReference type="Gene3D" id="3.30.1490.20">
    <property type="entry name" value="ATP-grasp fold, A domain"/>
    <property type="match status" value="1"/>
</dbReference>
<proteinExistence type="inferred from homology"/>
<evidence type="ECO:0000259" key="8">
    <source>
        <dbReference type="PROSITE" id="PS50975"/>
    </source>
</evidence>
<keyword evidence="6" id="KW-0460">Magnesium</keyword>
<evidence type="ECO:0000256" key="2">
    <source>
        <dbReference type="ARBA" id="ARBA00022723"/>
    </source>
</evidence>